<dbReference type="SUPFAM" id="SSF54768">
    <property type="entry name" value="dsRNA-binding domain-like"/>
    <property type="match status" value="1"/>
</dbReference>
<dbReference type="OrthoDB" id="206565at2759"/>
<name>A0A1E3P7H7_WICAA</name>
<organism evidence="8 9">
    <name type="scientific">Wickerhamomyces anomalus (strain ATCC 58044 / CBS 1984 / NCYC 433 / NRRL Y-366-8)</name>
    <name type="common">Yeast</name>
    <name type="synonym">Hansenula anomala</name>
    <dbReference type="NCBI Taxonomy" id="683960"/>
    <lineage>
        <taxon>Eukaryota</taxon>
        <taxon>Fungi</taxon>
        <taxon>Dikarya</taxon>
        <taxon>Ascomycota</taxon>
        <taxon>Saccharomycotina</taxon>
        <taxon>Saccharomycetes</taxon>
        <taxon>Phaffomycetales</taxon>
        <taxon>Wickerhamomycetaceae</taxon>
        <taxon>Wickerhamomyces</taxon>
    </lineage>
</organism>
<evidence type="ECO:0000256" key="4">
    <source>
        <dbReference type="ARBA" id="ARBA00023204"/>
    </source>
</evidence>
<dbReference type="GeneID" id="30203501"/>
<evidence type="ECO:0000313" key="8">
    <source>
        <dbReference type="EMBL" id="ODQ61318.1"/>
    </source>
</evidence>
<dbReference type="NCBIfam" id="TIGR00607">
    <property type="entry name" value="rad52"/>
    <property type="match status" value="1"/>
</dbReference>
<accession>A0A1E3P7H7</accession>
<dbReference type="Gene3D" id="3.30.390.80">
    <property type="entry name" value="DNA repair protein Rad52/59/22"/>
    <property type="match status" value="1"/>
</dbReference>
<comment type="similarity">
    <text evidence="1">Belongs to the RAD52 family.</text>
</comment>
<dbReference type="InterPro" id="IPR007232">
    <property type="entry name" value="Rad52_Rad59_Rad22"/>
</dbReference>
<evidence type="ECO:0000256" key="2">
    <source>
        <dbReference type="ARBA" id="ARBA00022763"/>
    </source>
</evidence>
<evidence type="ECO:0000256" key="3">
    <source>
        <dbReference type="ARBA" id="ARBA00023172"/>
    </source>
</evidence>
<dbReference type="RefSeq" id="XP_019040525.1">
    <property type="nucleotide sequence ID" value="XM_019186255.1"/>
</dbReference>
<dbReference type="AlphaFoldDB" id="A0A1E3P7H7"/>
<proteinExistence type="inferred from homology"/>
<dbReference type="PANTHER" id="PTHR12132:SF1">
    <property type="entry name" value="DNA REPAIR PROTEIN RAD52 HOMOLOG"/>
    <property type="match status" value="1"/>
</dbReference>
<evidence type="ECO:0000256" key="6">
    <source>
        <dbReference type="ARBA" id="ARBA00041062"/>
    </source>
</evidence>
<feature type="compositionally biased region" description="Polar residues" evidence="7">
    <location>
        <begin position="200"/>
        <end position="229"/>
    </location>
</feature>
<dbReference type="Proteomes" id="UP000094112">
    <property type="component" value="Unassembled WGS sequence"/>
</dbReference>
<sequence length="453" mass="49536">MSNAIHNTAVKSENVKLKPFSDSEAGDIQSRLEKQLGPEYVSTRPGAGGLSVSYIEGWKAINLANAIFGFNGWYSEVKTVQVDYLDERSGRFSVGLSVIVRVTLKDGAYHEDIGYGSLDNARTKSMAFEKAKKEAITDGLKRALRCFGNALGNCLYDKDYLSKISNVKCAPPDFDESNLMRYTDNLAPPSRAATIPAQLPSVTTNNSKDRSSTATLPISRTAQQNSMSRVSPAPQPAKPVQAVPPHPKRAAPSAPSNIRKPIERDEHDDFDDSMTFSDDINLESEDFNDEVNELLNTKLKTPAGGEDGEQHEPHSESTTQEQQTNDTPSRPAQSEVRPSEVSFVKARVAEDLQKNGNVASSHAFNPNFISPSIRRTVDPTKSTPIKRTAPSELKTVRYDNPRLIPNRQIGKPRYPPPKRSRIDSGKENSNNSVGSEKTGSQDKATNGAETSGS</sequence>
<feature type="compositionally biased region" description="Pro residues" evidence="7">
    <location>
        <begin position="233"/>
        <end position="245"/>
    </location>
</feature>
<dbReference type="InterPro" id="IPR004585">
    <property type="entry name" value="DNA_recomb/repair_Rad52"/>
</dbReference>
<feature type="compositionally biased region" description="Polar residues" evidence="7">
    <location>
        <begin position="427"/>
        <end position="453"/>
    </location>
</feature>
<feature type="compositionally biased region" description="Polar residues" evidence="7">
    <location>
        <begin position="316"/>
        <end position="332"/>
    </location>
</feature>
<dbReference type="GO" id="GO:0000730">
    <property type="term" value="P:DNA recombinase assembly"/>
    <property type="evidence" value="ECO:0007669"/>
    <property type="project" value="InterPro"/>
</dbReference>
<evidence type="ECO:0000313" key="9">
    <source>
        <dbReference type="Proteomes" id="UP000094112"/>
    </source>
</evidence>
<dbReference type="GO" id="GO:0005634">
    <property type="term" value="C:nucleus"/>
    <property type="evidence" value="ECO:0007669"/>
    <property type="project" value="InterPro"/>
</dbReference>
<dbReference type="GO" id="GO:0003697">
    <property type="term" value="F:single-stranded DNA binding"/>
    <property type="evidence" value="ECO:0007669"/>
    <property type="project" value="UniProtKB-ARBA"/>
</dbReference>
<feature type="compositionally biased region" description="Polar residues" evidence="7">
    <location>
        <begin position="354"/>
        <end position="370"/>
    </location>
</feature>
<evidence type="ECO:0000256" key="1">
    <source>
        <dbReference type="ARBA" id="ARBA00006638"/>
    </source>
</evidence>
<gene>
    <name evidence="8" type="ORF">WICANDRAFT_90706</name>
</gene>
<evidence type="ECO:0000256" key="7">
    <source>
        <dbReference type="SAM" id="MobiDB-lite"/>
    </source>
</evidence>
<dbReference type="Pfam" id="PF04098">
    <property type="entry name" value="Rad52_Rad22"/>
    <property type="match status" value="1"/>
</dbReference>
<keyword evidence="9" id="KW-1185">Reference proteome</keyword>
<keyword evidence="4" id="KW-0234">DNA repair</keyword>
<feature type="region of interest" description="Disordered" evidence="7">
    <location>
        <begin position="299"/>
        <end position="340"/>
    </location>
</feature>
<dbReference type="InterPro" id="IPR042525">
    <property type="entry name" value="Rad52_Rad59_Rad22_sf"/>
</dbReference>
<dbReference type="STRING" id="683960.A0A1E3P7H7"/>
<dbReference type="PANTHER" id="PTHR12132">
    <property type="entry name" value="DNA REPAIR AND RECOMBINATION PROTEIN RAD52, RAD59"/>
    <property type="match status" value="1"/>
</dbReference>
<evidence type="ECO:0000256" key="5">
    <source>
        <dbReference type="ARBA" id="ARBA00037138"/>
    </source>
</evidence>
<reference evidence="8 9" key="1">
    <citation type="journal article" date="2016" name="Proc. Natl. Acad. Sci. U.S.A.">
        <title>Comparative genomics of biotechnologically important yeasts.</title>
        <authorList>
            <person name="Riley R."/>
            <person name="Haridas S."/>
            <person name="Wolfe K.H."/>
            <person name="Lopes M.R."/>
            <person name="Hittinger C.T."/>
            <person name="Goeker M."/>
            <person name="Salamov A.A."/>
            <person name="Wisecaver J.H."/>
            <person name="Long T.M."/>
            <person name="Calvey C.H."/>
            <person name="Aerts A.L."/>
            <person name="Barry K.W."/>
            <person name="Choi C."/>
            <person name="Clum A."/>
            <person name="Coughlan A.Y."/>
            <person name="Deshpande S."/>
            <person name="Douglass A.P."/>
            <person name="Hanson S.J."/>
            <person name="Klenk H.-P."/>
            <person name="LaButti K.M."/>
            <person name="Lapidus A."/>
            <person name="Lindquist E.A."/>
            <person name="Lipzen A.M."/>
            <person name="Meier-Kolthoff J.P."/>
            <person name="Ohm R.A."/>
            <person name="Otillar R.P."/>
            <person name="Pangilinan J.L."/>
            <person name="Peng Y."/>
            <person name="Rokas A."/>
            <person name="Rosa C.A."/>
            <person name="Scheuner C."/>
            <person name="Sibirny A.A."/>
            <person name="Slot J.C."/>
            <person name="Stielow J.B."/>
            <person name="Sun H."/>
            <person name="Kurtzman C.P."/>
            <person name="Blackwell M."/>
            <person name="Grigoriev I.V."/>
            <person name="Jeffries T.W."/>
        </authorList>
    </citation>
    <scope>NUCLEOTIDE SEQUENCE [LARGE SCALE GENOMIC DNA]</scope>
    <source>
        <strain evidence="9">ATCC 58044 / CBS 1984 / NCYC 433 / NRRL Y-366-8</strain>
    </source>
</reference>
<dbReference type="GO" id="GO:0045002">
    <property type="term" value="P:double-strand break repair via single-strand annealing"/>
    <property type="evidence" value="ECO:0007669"/>
    <property type="project" value="InterPro"/>
</dbReference>
<feature type="region of interest" description="Disordered" evidence="7">
    <location>
        <begin position="190"/>
        <end position="277"/>
    </location>
</feature>
<dbReference type="FunFam" id="3.30.390.80:FF:000001">
    <property type="entry name" value="DNA repair protein RAD52 homolog"/>
    <property type="match status" value="1"/>
</dbReference>
<keyword evidence="2" id="KW-0227">DNA damage</keyword>
<feature type="region of interest" description="Disordered" evidence="7">
    <location>
        <begin position="354"/>
        <end position="453"/>
    </location>
</feature>
<protein>
    <recommendedName>
        <fullName evidence="6">DNA repair and recombination protein RAD52</fullName>
    </recommendedName>
</protein>
<dbReference type="EMBL" id="KV454209">
    <property type="protein sequence ID" value="ODQ61318.1"/>
    <property type="molecule type" value="Genomic_DNA"/>
</dbReference>
<dbReference type="InterPro" id="IPR041247">
    <property type="entry name" value="Rad52_fam"/>
</dbReference>
<dbReference type="GO" id="GO:0006312">
    <property type="term" value="P:mitotic recombination"/>
    <property type="evidence" value="ECO:0007669"/>
    <property type="project" value="TreeGrafter"/>
</dbReference>
<comment type="function">
    <text evidence="5">Involved in DNA double-strand break (DSB) repair and recombination. Promotes the annealing of complementary single-stranded DNA and by stimulation of the RAD51 recombinase.</text>
</comment>
<keyword evidence="3" id="KW-0233">DNA recombination</keyword>